<dbReference type="SUPFAM" id="SSF52540">
    <property type="entry name" value="P-loop containing nucleoside triphosphate hydrolases"/>
    <property type="match status" value="1"/>
</dbReference>
<dbReference type="InterPro" id="IPR019734">
    <property type="entry name" value="TPR_rpt"/>
</dbReference>
<dbReference type="Gene3D" id="1.25.40.10">
    <property type="entry name" value="Tetratricopeptide repeat domain"/>
    <property type="match status" value="2"/>
</dbReference>
<dbReference type="PROSITE" id="PS50943">
    <property type="entry name" value="HTH_CROC1"/>
    <property type="match status" value="1"/>
</dbReference>
<comment type="caution">
    <text evidence="10">The sequence shown here is derived from an EMBL/GenBank/DDBJ whole genome shotgun (WGS) entry which is preliminary data.</text>
</comment>
<dbReference type="SUPFAM" id="SSF48452">
    <property type="entry name" value="TPR-like"/>
    <property type="match status" value="3"/>
</dbReference>
<dbReference type="Proteomes" id="UP001599542">
    <property type="component" value="Unassembled WGS sequence"/>
</dbReference>
<dbReference type="Pfam" id="PF00931">
    <property type="entry name" value="NB-ARC"/>
    <property type="match status" value="1"/>
</dbReference>
<keyword evidence="2" id="KW-0902">Two-component regulatory system</keyword>
<dbReference type="SMART" id="SM00028">
    <property type="entry name" value="TPR"/>
    <property type="match status" value="6"/>
</dbReference>
<proteinExistence type="inferred from homology"/>
<evidence type="ECO:0000313" key="10">
    <source>
        <dbReference type="EMBL" id="MFE1354758.1"/>
    </source>
</evidence>
<dbReference type="PANTHER" id="PTHR35807">
    <property type="entry name" value="TRANSCRIPTIONAL REGULATOR REDD-RELATED"/>
    <property type="match status" value="1"/>
</dbReference>
<feature type="region of interest" description="Disordered" evidence="7">
    <location>
        <begin position="78"/>
        <end position="118"/>
    </location>
</feature>
<dbReference type="RefSeq" id="WP_380328692.1">
    <property type="nucleotide sequence ID" value="NZ_JBHYPW010000050.1"/>
</dbReference>
<dbReference type="Pfam" id="PF03704">
    <property type="entry name" value="BTAD"/>
    <property type="match status" value="1"/>
</dbReference>
<feature type="compositionally biased region" description="Low complexity" evidence="7">
    <location>
        <begin position="78"/>
        <end position="91"/>
    </location>
</feature>
<dbReference type="PANTHER" id="PTHR35807:SF1">
    <property type="entry name" value="TRANSCRIPTIONAL REGULATOR REDD"/>
    <property type="match status" value="1"/>
</dbReference>
<evidence type="ECO:0000256" key="4">
    <source>
        <dbReference type="ARBA" id="ARBA00023125"/>
    </source>
</evidence>
<dbReference type="InterPro" id="IPR001867">
    <property type="entry name" value="OmpR/PhoB-type_DNA-bd"/>
</dbReference>
<evidence type="ECO:0000256" key="6">
    <source>
        <dbReference type="PROSITE-ProRule" id="PRU01091"/>
    </source>
</evidence>
<keyword evidence="5" id="KW-0804">Transcription</keyword>
<dbReference type="SMART" id="SM01043">
    <property type="entry name" value="BTAD"/>
    <property type="match status" value="1"/>
</dbReference>
<dbReference type="SMART" id="SM00530">
    <property type="entry name" value="HTH_XRE"/>
    <property type="match status" value="1"/>
</dbReference>
<dbReference type="Pfam" id="PF00486">
    <property type="entry name" value="Trans_reg_C"/>
    <property type="match status" value="1"/>
</dbReference>
<gene>
    <name evidence="10" type="ORF">ACFW6T_22480</name>
</gene>
<dbReference type="InterPro" id="IPR005158">
    <property type="entry name" value="BTAD"/>
</dbReference>
<dbReference type="SUPFAM" id="SSF47413">
    <property type="entry name" value="lambda repressor-like DNA-binding domains"/>
    <property type="match status" value="1"/>
</dbReference>
<dbReference type="PROSITE" id="PS51755">
    <property type="entry name" value="OMPR_PHOB"/>
    <property type="match status" value="1"/>
</dbReference>
<dbReference type="InterPro" id="IPR027417">
    <property type="entry name" value="P-loop_NTPase"/>
</dbReference>
<protein>
    <submittedName>
        <fullName evidence="10">BTAD domain-containing putative transcriptional regulator</fullName>
    </submittedName>
</protein>
<dbReference type="InterPro" id="IPR001387">
    <property type="entry name" value="Cro/C1-type_HTH"/>
</dbReference>
<dbReference type="InterPro" id="IPR016032">
    <property type="entry name" value="Sig_transdc_resp-reg_C-effctor"/>
</dbReference>
<evidence type="ECO:0000256" key="1">
    <source>
        <dbReference type="ARBA" id="ARBA00005820"/>
    </source>
</evidence>
<dbReference type="EMBL" id="JBHYPX010000049">
    <property type="protein sequence ID" value="MFE1354758.1"/>
    <property type="molecule type" value="Genomic_DNA"/>
</dbReference>
<evidence type="ECO:0000256" key="3">
    <source>
        <dbReference type="ARBA" id="ARBA00023015"/>
    </source>
</evidence>
<dbReference type="Pfam" id="PF13560">
    <property type="entry name" value="HTH_31"/>
    <property type="match status" value="1"/>
</dbReference>
<keyword evidence="3" id="KW-0805">Transcription regulation</keyword>
<dbReference type="PRINTS" id="PR00364">
    <property type="entry name" value="DISEASERSIST"/>
</dbReference>
<dbReference type="InterPro" id="IPR002182">
    <property type="entry name" value="NB-ARC"/>
</dbReference>
<reference evidence="10 11" key="1">
    <citation type="submission" date="2024-09" db="EMBL/GenBank/DDBJ databases">
        <title>The Natural Products Discovery Center: Release of the First 8490 Sequenced Strains for Exploring Actinobacteria Biosynthetic Diversity.</title>
        <authorList>
            <person name="Kalkreuter E."/>
            <person name="Kautsar S.A."/>
            <person name="Yang D."/>
            <person name="Bader C.D."/>
            <person name="Teijaro C.N."/>
            <person name="Fluegel L."/>
            <person name="Davis C.M."/>
            <person name="Simpson J.R."/>
            <person name="Lauterbach L."/>
            <person name="Steele A.D."/>
            <person name="Gui C."/>
            <person name="Meng S."/>
            <person name="Li G."/>
            <person name="Viehrig K."/>
            <person name="Ye F."/>
            <person name="Su P."/>
            <person name="Kiefer A.F."/>
            <person name="Nichols A."/>
            <person name="Cepeda A.J."/>
            <person name="Yan W."/>
            <person name="Fan B."/>
            <person name="Jiang Y."/>
            <person name="Adhikari A."/>
            <person name="Zheng C.-J."/>
            <person name="Schuster L."/>
            <person name="Cowan T.M."/>
            <person name="Smanski M.J."/>
            <person name="Chevrette M.G."/>
            <person name="De Carvalho L.P.S."/>
            <person name="Shen B."/>
        </authorList>
    </citation>
    <scope>NUCLEOTIDE SEQUENCE [LARGE SCALE GENOMIC DNA]</scope>
    <source>
        <strain evidence="10 11">NPDC058753</strain>
    </source>
</reference>
<sequence>MTEHGAGEPSAFGPLLRDLRTRAGIGQRTAADRAGLSDRGLRDLEHGRVRRPRARTVQRLVDALGLTAHQAAALREAALRDAASPDTASPDAVPPDAPLRASGLRSGRVLRPGEAPGNGRTTLLLLGPLLLRRGRDTVPVESPTLRRLLGLLALTHPAAATRQEITDTLWPSGPPDSQQSLIHTHVSRLRRLLAPEDPQSGVLRTPTGYRLGLPRHRTDLGRFDDLLARTTDLRHAPDPDTAHRDLTRALRHWRGPVLADADPALRRHPAAVAANERRLRAALLHADTALLLHRSEQAVPLLRDLAHTEPLHEGLHARLVLALAASGRQAAALDTYTRLRARLDEELGVAPGPELDDAHLRVLRGHLPARTAPAPPPPPHPSFRSPGLPTPAQLPFYSQQFVGRERQLRELDALLPTSPAALASSPAPAAPAALASPPAPAAGTPLLAVVGPPGVGKTALATHWAHGHRDRFPDGQLFADLRGHSHRPAQHPDTVLARFLRALGTPPDRLPADPDEAAALYRTLLADRRLLVVLDDARDAEQVRPLLPGAPGCAVLVTSRNRLTGLLVGNGARRLTLDPLGPAEGSLLLGTVLGPDRVAAEPAAAHRLVRACGGLPLALRLAAADLASGSTCTSLDDYAPAHPDAALLARLDLTDDPQTGLRAAFDRSYRTLPAPARHLFRLLGHAPAPGLGTDAVTALAATAELATTPAETAALLARLADAHLVREHPPGHHFLPGLLHPYAAGVGAGARAGAEVRAEPAGERRVDDVNALFEAKQRICRDQAIDVDHPIDDELSAAGKQWIDRRQLSDVTTARQRGPHPDDITVLGLICWKLGRLPEAAEHFAHAARALDPLGGDGSADHPDGPADRKAIARTNLAVVQRALGRPGEAVRGIGEALPVHRRHRNRFSEAVALTCLSCAHTDLGDHATGQLLAHGALTAARAVRNRALEANAQLALGTAHFRAHRSAEAAAAHREALRLAEAAGDRHPQAAALSGLAAALLDTDPRAALRCAERALGLAREAGFGMLEGDALTVLAHVRTRLGEPRAALALGTDALALHRTTGHLPGEARTRLVLALAAAALGADADAVRHRREALRAARTMGGTPLR</sequence>
<keyword evidence="4 6" id="KW-0238">DNA-binding</keyword>
<dbReference type="CDD" id="cd00093">
    <property type="entry name" value="HTH_XRE"/>
    <property type="match status" value="1"/>
</dbReference>
<feature type="region of interest" description="Disordered" evidence="7">
    <location>
        <begin position="368"/>
        <end position="387"/>
    </location>
</feature>
<evidence type="ECO:0000256" key="2">
    <source>
        <dbReference type="ARBA" id="ARBA00023012"/>
    </source>
</evidence>
<dbReference type="InterPro" id="IPR036388">
    <property type="entry name" value="WH-like_DNA-bd_sf"/>
</dbReference>
<keyword evidence="11" id="KW-1185">Reference proteome</keyword>
<dbReference type="SMART" id="SM00862">
    <property type="entry name" value="Trans_reg_C"/>
    <property type="match status" value="1"/>
</dbReference>
<dbReference type="CDD" id="cd15831">
    <property type="entry name" value="BTAD"/>
    <property type="match status" value="1"/>
</dbReference>
<feature type="DNA-binding region" description="OmpR/PhoB-type" evidence="6">
    <location>
        <begin position="113"/>
        <end position="213"/>
    </location>
</feature>
<dbReference type="Gene3D" id="1.10.10.10">
    <property type="entry name" value="Winged helix-like DNA-binding domain superfamily/Winged helix DNA-binding domain"/>
    <property type="match status" value="1"/>
</dbReference>
<comment type="similarity">
    <text evidence="1">Belongs to the AfsR/DnrI/RedD regulatory family.</text>
</comment>
<evidence type="ECO:0000256" key="7">
    <source>
        <dbReference type="SAM" id="MobiDB-lite"/>
    </source>
</evidence>
<evidence type="ECO:0000256" key="5">
    <source>
        <dbReference type="ARBA" id="ARBA00023163"/>
    </source>
</evidence>
<feature type="domain" description="OmpR/PhoB-type" evidence="9">
    <location>
        <begin position="113"/>
        <end position="213"/>
    </location>
</feature>
<dbReference type="Gene3D" id="3.40.50.300">
    <property type="entry name" value="P-loop containing nucleotide triphosphate hydrolases"/>
    <property type="match status" value="1"/>
</dbReference>
<name>A0ABW6GPT7_9ACTN</name>
<dbReference type="Gene3D" id="1.10.260.40">
    <property type="entry name" value="lambda repressor-like DNA-binding domains"/>
    <property type="match status" value="1"/>
</dbReference>
<evidence type="ECO:0000259" key="8">
    <source>
        <dbReference type="PROSITE" id="PS50943"/>
    </source>
</evidence>
<accession>A0ABW6GPT7</accession>
<feature type="domain" description="HTH cro/C1-type" evidence="8">
    <location>
        <begin position="16"/>
        <end position="71"/>
    </location>
</feature>
<organism evidence="10 11">
    <name type="scientific">Kitasatospora phosalacinea</name>
    <dbReference type="NCBI Taxonomy" id="2065"/>
    <lineage>
        <taxon>Bacteria</taxon>
        <taxon>Bacillati</taxon>
        <taxon>Actinomycetota</taxon>
        <taxon>Actinomycetes</taxon>
        <taxon>Kitasatosporales</taxon>
        <taxon>Streptomycetaceae</taxon>
        <taxon>Kitasatospora</taxon>
    </lineage>
</organism>
<dbReference type="SUPFAM" id="SSF46894">
    <property type="entry name" value="C-terminal effector domain of the bipartite response regulators"/>
    <property type="match status" value="1"/>
</dbReference>
<dbReference type="InterPro" id="IPR010982">
    <property type="entry name" value="Lambda_DNA-bd_dom_sf"/>
</dbReference>
<evidence type="ECO:0000313" key="11">
    <source>
        <dbReference type="Proteomes" id="UP001599542"/>
    </source>
</evidence>
<dbReference type="InterPro" id="IPR011990">
    <property type="entry name" value="TPR-like_helical_dom_sf"/>
</dbReference>
<dbReference type="InterPro" id="IPR051677">
    <property type="entry name" value="AfsR-DnrI-RedD_regulator"/>
</dbReference>
<evidence type="ECO:0000259" key="9">
    <source>
        <dbReference type="PROSITE" id="PS51755"/>
    </source>
</evidence>